<accession>A0AB34IJD9</accession>
<evidence type="ECO:0000256" key="6">
    <source>
        <dbReference type="ARBA" id="ARBA00022837"/>
    </source>
</evidence>
<dbReference type="GO" id="GO:0046872">
    <property type="term" value="F:metal ion binding"/>
    <property type="evidence" value="ECO:0007669"/>
    <property type="project" value="UniProtKB-KW"/>
</dbReference>
<dbReference type="InterPro" id="IPR030400">
    <property type="entry name" value="Sedolisin_dom"/>
</dbReference>
<evidence type="ECO:0000256" key="7">
    <source>
        <dbReference type="ARBA" id="ARBA00023145"/>
    </source>
</evidence>
<dbReference type="Proteomes" id="UP001515480">
    <property type="component" value="Unassembled WGS sequence"/>
</dbReference>
<evidence type="ECO:0000256" key="2">
    <source>
        <dbReference type="ARBA" id="ARBA00022670"/>
    </source>
</evidence>
<evidence type="ECO:0000256" key="5">
    <source>
        <dbReference type="ARBA" id="ARBA00022825"/>
    </source>
</evidence>
<dbReference type="InterPro" id="IPR036852">
    <property type="entry name" value="Peptidase_S8/S53_dom_sf"/>
</dbReference>
<dbReference type="PANTHER" id="PTHR14218:SF15">
    <property type="entry name" value="TRIPEPTIDYL-PEPTIDASE 1"/>
    <property type="match status" value="1"/>
</dbReference>
<evidence type="ECO:0000313" key="10">
    <source>
        <dbReference type="EMBL" id="KAL1500319.1"/>
    </source>
</evidence>
<gene>
    <name evidence="10" type="ORF">AB1Y20_012985</name>
</gene>
<feature type="domain" description="Peptidase S53" evidence="9">
    <location>
        <begin position="291"/>
        <end position="537"/>
    </location>
</feature>
<evidence type="ECO:0000259" key="9">
    <source>
        <dbReference type="PROSITE" id="PS51695"/>
    </source>
</evidence>
<keyword evidence="4" id="KW-0378">Hydrolase</keyword>
<keyword evidence="3" id="KW-0479">Metal-binding</keyword>
<dbReference type="Pfam" id="PF09286">
    <property type="entry name" value="Pro-kuma_activ"/>
    <property type="match status" value="1"/>
</dbReference>
<evidence type="ECO:0000313" key="11">
    <source>
        <dbReference type="Proteomes" id="UP001515480"/>
    </source>
</evidence>
<comment type="caution">
    <text evidence="10">The sequence shown here is derived from an EMBL/GenBank/DDBJ whole genome shotgun (WGS) entry which is preliminary data.</text>
</comment>
<dbReference type="SUPFAM" id="SSF52743">
    <property type="entry name" value="Subtilisin-like"/>
    <property type="match status" value="1"/>
</dbReference>
<dbReference type="CDD" id="cd11377">
    <property type="entry name" value="Pro-peptidase_S53"/>
    <property type="match status" value="1"/>
</dbReference>
<keyword evidence="7" id="KW-0865">Zymogen</keyword>
<keyword evidence="2" id="KW-0645">Protease</keyword>
<keyword evidence="11" id="KW-1185">Reference proteome</keyword>
<dbReference type="InterPro" id="IPR015366">
    <property type="entry name" value="S53_propep"/>
</dbReference>
<dbReference type="SMART" id="SM00944">
    <property type="entry name" value="Pro-kuma_activ"/>
    <property type="match status" value="1"/>
</dbReference>
<comment type="cofactor">
    <cofactor evidence="1">
        <name>Ca(2+)</name>
        <dbReference type="ChEBI" id="CHEBI:29108"/>
    </cofactor>
</comment>
<proteinExistence type="predicted"/>
<reference evidence="10 11" key="1">
    <citation type="journal article" date="2024" name="Science">
        <title>Giant polyketide synthase enzymes in the biosynthesis of giant marine polyether toxins.</title>
        <authorList>
            <person name="Fallon T.R."/>
            <person name="Shende V.V."/>
            <person name="Wierzbicki I.H."/>
            <person name="Pendleton A.L."/>
            <person name="Watervoot N.F."/>
            <person name="Auber R.P."/>
            <person name="Gonzalez D.J."/>
            <person name="Wisecaver J.H."/>
            <person name="Moore B.S."/>
        </authorList>
    </citation>
    <scope>NUCLEOTIDE SEQUENCE [LARGE SCALE GENOMIC DNA]</scope>
    <source>
        <strain evidence="10 11">12B1</strain>
    </source>
</reference>
<dbReference type="GO" id="GO:0008240">
    <property type="term" value="F:tripeptidyl-peptidase activity"/>
    <property type="evidence" value="ECO:0007669"/>
    <property type="project" value="TreeGrafter"/>
</dbReference>
<evidence type="ECO:0000256" key="3">
    <source>
        <dbReference type="ARBA" id="ARBA00022723"/>
    </source>
</evidence>
<keyword evidence="6" id="KW-0106">Calcium</keyword>
<dbReference type="GO" id="GO:0004252">
    <property type="term" value="F:serine-type endopeptidase activity"/>
    <property type="evidence" value="ECO:0007669"/>
    <property type="project" value="InterPro"/>
</dbReference>
<evidence type="ECO:0000256" key="1">
    <source>
        <dbReference type="ARBA" id="ARBA00001913"/>
    </source>
</evidence>
<comment type="caution">
    <text evidence="8">Lacks conserved residue(s) required for the propagation of feature annotation.</text>
</comment>
<dbReference type="PANTHER" id="PTHR14218">
    <property type="entry name" value="PROTEASE S8 TRIPEPTIDYL PEPTIDASE I CLN2"/>
    <property type="match status" value="1"/>
</dbReference>
<name>A0AB34IJD9_PRYPA</name>
<dbReference type="PROSITE" id="PS51695">
    <property type="entry name" value="SEDOLISIN"/>
    <property type="match status" value="1"/>
</dbReference>
<sequence length="537" mass="56717">MGGGGWQGDAWARETGRYVEVASRETGGADGEECLKRGPPSRVTFRFSSSEILQPRSLHAVLPSPIERYTTSLAKFAPAMFVLRLAFLAGLAEAGRVTMEEGNAARASNDWLVHSRCPPDTSLPLTLVLRKESAQLAALEDVFWAVSDPSSPRYGEHLNATQLAALIGASDAAIAEVVAWLRREGATHTNVAATRDAIEASLSCAAAERAFDTRLSTLRHARAGHLAIHRATAPYSLPDAIARHVALVGELIAVPLLRTPLPASNATQLVEEREGGFPAADSCGGKCRSTFVTPAVLSKAYNLGAAPSSAQGSLAVAEFQGVKYDDADLQAYSSACGVDLKVTDVGSAEGFKCRIPLLGTELCGEALLDIEYAGALAGAIPLTDIFNSQFSLLKWATQISNMASPPLVHSVSYGNDEAQQSSKTFMEECNTQFMKLGAMGLSILFASGDQGVLGREGSGSRYHPDFPAASPYITAVGGTDFVTTGVIGAEKAWSQGGGGFSDAFPMPAYQKEAVEAYLASPDLPPSDKMESLWPRLS</sequence>
<dbReference type="Gene3D" id="3.40.50.200">
    <property type="entry name" value="Peptidase S8/S53 domain"/>
    <property type="match status" value="1"/>
</dbReference>
<evidence type="ECO:0000256" key="4">
    <source>
        <dbReference type="ARBA" id="ARBA00022801"/>
    </source>
</evidence>
<dbReference type="CDD" id="cd04056">
    <property type="entry name" value="Peptidases_S53"/>
    <property type="match status" value="1"/>
</dbReference>
<dbReference type="EMBL" id="JBGBPQ010000023">
    <property type="protein sequence ID" value="KAL1500319.1"/>
    <property type="molecule type" value="Genomic_DNA"/>
</dbReference>
<dbReference type="AlphaFoldDB" id="A0AB34IJD9"/>
<dbReference type="GO" id="GO:0006508">
    <property type="term" value="P:proteolysis"/>
    <property type="evidence" value="ECO:0007669"/>
    <property type="project" value="UniProtKB-KW"/>
</dbReference>
<protein>
    <recommendedName>
        <fullName evidence="9">Peptidase S53 domain-containing protein</fullName>
    </recommendedName>
</protein>
<dbReference type="InterPro" id="IPR050819">
    <property type="entry name" value="Tripeptidyl-peptidase_I"/>
</dbReference>
<keyword evidence="5" id="KW-0720">Serine protease</keyword>
<dbReference type="SUPFAM" id="SSF54897">
    <property type="entry name" value="Protease propeptides/inhibitors"/>
    <property type="match status" value="1"/>
</dbReference>
<evidence type="ECO:0000256" key="8">
    <source>
        <dbReference type="PROSITE-ProRule" id="PRU01032"/>
    </source>
</evidence>
<organism evidence="10 11">
    <name type="scientific">Prymnesium parvum</name>
    <name type="common">Toxic golden alga</name>
    <dbReference type="NCBI Taxonomy" id="97485"/>
    <lineage>
        <taxon>Eukaryota</taxon>
        <taxon>Haptista</taxon>
        <taxon>Haptophyta</taxon>
        <taxon>Prymnesiophyceae</taxon>
        <taxon>Prymnesiales</taxon>
        <taxon>Prymnesiaceae</taxon>
        <taxon>Prymnesium</taxon>
    </lineage>
</organism>